<sequence>MKVLTASWLLLSILELQLVNGAAIDNGSKNGKRTPVDYDLYLRDLDHDEVPPLHHLLAIRNEPAHVPISNSRVTPGMLLDHILDKNPTIKPVRSERRGEFQLHRYTFNESVWNGGLAEILSHAPVRTVVKLSDLKNATAEKEAQAANQLPGNVQSKRAVMSEFSDIKDFFDSSDGQRNPPPPPVFDGIKDGGLEFQTVKPIYMASCFTQNGKYVYAKLAELREVADFYCTIFDANMYRLARGIGMNDLAEFSLGTIYHAVKLENSRAMRVNFQFVYQPKGYQNSEFWYPMSLFTGIQGVCHRMMRNFLSVPTAPRGCIGGAGDDTRGGWMGMDVGPWIDNRMVVRWAIDPYVRYSKEHNFPDEYPVEELNNGLPRTDPKDIAQ</sequence>
<dbReference type="EMBL" id="JAVHJM010000001">
    <property type="protein sequence ID" value="KAK6519850.1"/>
    <property type="molecule type" value="Genomic_DNA"/>
</dbReference>
<reference evidence="2 3" key="1">
    <citation type="submission" date="2019-10" db="EMBL/GenBank/DDBJ databases">
        <authorList>
            <person name="Palmer J.M."/>
        </authorList>
    </citation>
    <scope>NUCLEOTIDE SEQUENCE [LARGE SCALE GENOMIC DNA]</scope>
    <source>
        <strain evidence="2 3">TWF506</strain>
    </source>
</reference>
<comment type="caution">
    <text evidence="2">The sequence shown here is derived from an EMBL/GenBank/DDBJ whole genome shotgun (WGS) entry which is preliminary data.</text>
</comment>
<dbReference type="AlphaFoldDB" id="A0AAN8NKX9"/>
<protein>
    <submittedName>
        <fullName evidence="2">Uncharacterized protein</fullName>
    </submittedName>
</protein>
<evidence type="ECO:0000256" key="1">
    <source>
        <dbReference type="SAM" id="SignalP"/>
    </source>
</evidence>
<proteinExistence type="predicted"/>
<gene>
    <name evidence="2" type="ORF">TWF506_000144</name>
</gene>
<feature type="chain" id="PRO_5042838756" evidence="1">
    <location>
        <begin position="22"/>
        <end position="383"/>
    </location>
</feature>
<accession>A0AAN8NKX9</accession>
<evidence type="ECO:0000313" key="2">
    <source>
        <dbReference type="EMBL" id="KAK6519850.1"/>
    </source>
</evidence>
<keyword evidence="3" id="KW-1185">Reference proteome</keyword>
<keyword evidence="1" id="KW-0732">Signal</keyword>
<name>A0AAN8NKX9_9PEZI</name>
<dbReference type="Proteomes" id="UP001307849">
    <property type="component" value="Unassembled WGS sequence"/>
</dbReference>
<feature type="signal peptide" evidence="1">
    <location>
        <begin position="1"/>
        <end position="21"/>
    </location>
</feature>
<evidence type="ECO:0000313" key="3">
    <source>
        <dbReference type="Proteomes" id="UP001307849"/>
    </source>
</evidence>
<organism evidence="2 3">
    <name type="scientific">Arthrobotrys conoides</name>
    <dbReference type="NCBI Taxonomy" id="74498"/>
    <lineage>
        <taxon>Eukaryota</taxon>
        <taxon>Fungi</taxon>
        <taxon>Dikarya</taxon>
        <taxon>Ascomycota</taxon>
        <taxon>Pezizomycotina</taxon>
        <taxon>Orbiliomycetes</taxon>
        <taxon>Orbiliales</taxon>
        <taxon>Orbiliaceae</taxon>
        <taxon>Arthrobotrys</taxon>
    </lineage>
</organism>